<reference evidence="4 5" key="1">
    <citation type="journal article" date="2011" name="J. Bacteriol.">
        <title>Genome sequence of Chthoniobacter flavus Ellin428, an aerobic heterotrophic soil bacterium.</title>
        <authorList>
            <person name="Kant R."/>
            <person name="van Passel M.W."/>
            <person name="Palva A."/>
            <person name="Lucas S."/>
            <person name="Lapidus A."/>
            <person name="Glavina Del Rio T."/>
            <person name="Dalin E."/>
            <person name="Tice H."/>
            <person name="Bruce D."/>
            <person name="Goodwin L."/>
            <person name="Pitluck S."/>
            <person name="Larimer F.W."/>
            <person name="Land M.L."/>
            <person name="Hauser L."/>
            <person name="Sangwan P."/>
            <person name="de Vos W.M."/>
            <person name="Janssen P.H."/>
            <person name="Smidt H."/>
        </authorList>
    </citation>
    <scope>NUCLEOTIDE SEQUENCE [LARGE SCALE GENOMIC DNA]</scope>
    <source>
        <strain evidence="4 5">Ellin428</strain>
    </source>
</reference>
<evidence type="ECO:0000256" key="1">
    <source>
        <dbReference type="ARBA" id="ARBA00008950"/>
    </source>
</evidence>
<dbReference type="PANTHER" id="PTHR11124">
    <property type="entry name" value="VACUOLAR SORTING PROTEIN VPS29"/>
    <property type="match status" value="1"/>
</dbReference>
<comment type="similarity">
    <text evidence="1 2">Belongs to the metallophosphoesterase superfamily. YfcE family.</text>
</comment>
<gene>
    <name evidence="4" type="ORF">CfE428DRAFT_6698</name>
</gene>
<evidence type="ECO:0000313" key="5">
    <source>
        <dbReference type="Proteomes" id="UP000005824"/>
    </source>
</evidence>
<dbReference type="SUPFAM" id="SSF56300">
    <property type="entry name" value="Metallo-dependent phosphatases"/>
    <property type="match status" value="1"/>
</dbReference>
<dbReference type="EMBL" id="ABVL01000057">
    <property type="protein sequence ID" value="EDY15786.1"/>
    <property type="molecule type" value="Genomic_DNA"/>
</dbReference>
<dbReference type="STRING" id="497964.CfE428DRAFT_6698"/>
<dbReference type="AlphaFoldDB" id="B4DCQ7"/>
<dbReference type="Proteomes" id="UP000005824">
    <property type="component" value="Unassembled WGS sequence"/>
</dbReference>
<dbReference type="Pfam" id="PF12850">
    <property type="entry name" value="Metallophos_2"/>
    <property type="match status" value="1"/>
</dbReference>
<dbReference type="InterPro" id="IPR029052">
    <property type="entry name" value="Metallo-depent_PP-like"/>
</dbReference>
<comment type="cofactor">
    <cofactor evidence="2">
        <name>a divalent metal cation</name>
        <dbReference type="ChEBI" id="CHEBI:60240"/>
    </cofactor>
</comment>
<evidence type="ECO:0000259" key="3">
    <source>
        <dbReference type="Pfam" id="PF12850"/>
    </source>
</evidence>
<dbReference type="RefSeq" id="WP_006984014.1">
    <property type="nucleotide sequence ID" value="NZ_ABVL01000057.1"/>
</dbReference>
<keyword evidence="5" id="KW-1185">Reference proteome</keyword>
<proteinExistence type="inferred from homology"/>
<feature type="domain" description="Calcineurin-like phosphoesterase" evidence="3">
    <location>
        <begin position="1"/>
        <end position="134"/>
    </location>
</feature>
<accession>B4DCQ7</accession>
<dbReference type="GO" id="GO:0046872">
    <property type="term" value="F:metal ion binding"/>
    <property type="evidence" value="ECO:0007669"/>
    <property type="project" value="UniProtKB-KW"/>
</dbReference>
<dbReference type="FunCoup" id="B4DCQ7">
    <property type="interactions" value="61"/>
</dbReference>
<dbReference type="EC" id="3.1.4.-" evidence="2"/>
<organism evidence="4 5">
    <name type="scientific">Chthoniobacter flavus Ellin428</name>
    <dbReference type="NCBI Taxonomy" id="497964"/>
    <lineage>
        <taxon>Bacteria</taxon>
        <taxon>Pseudomonadati</taxon>
        <taxon>Verrucomicrobiota</taxon>
        <taxon>Spartobacteria</taxon>
        <taxon>Chthoniobacterales</taxon>
        <taxon>Chthoniobacteraceae</taxon>
        <taxon>Chthoniobacter</taxon>
    </lineage>
</organism>
<dbReference type="InterPro" id="IPR024654">
    <property type="entry name" value="Calcineurin-like_PHP_lpxH"/>
</dbReference>
<evidence type="ECO:0000313" key="4">
    <source>
        <dbReference type="EMBL" id="EDY15786.1"/>
    </source>
</evidence>
<comment type="caution">
    <text evidence="4">The sequence shown here is derived from an EMBL/GenBank/DDBJ whole genome shotgun (WGS) entry which is preliminary data.</text>
</comment>
<evidence type="ECO:0000256" key="2">
    <source>
        <dbReference type="RuleBase" id="RU362039"/>
    </source>
</evidence>
<dbReference type="InParanoid" id="B4DCQ7"/>
<dbReference type="NCBIfam" id="TIGR00040">
    <property type="entry name" value="yfcE"/>
    <property type="match status" value="1"/>
</dbReference>
<sequence>MRIAVISDTHDRLPGHVSAAIADADEIWHLGDVCMPSILDTLQVLGPKLRVVRGNCDECAAWPLTLDFELAGHRFHLEHIPSRVAPKGSDFFLHGHTHVPRDETIHGVRFLNPGCITRPNRGAPASYAWLRLKEKLAVEWELVRV</sequence>
<dbReference type="GO" id="GO:0016787">
    <property type="term" value="F:hydrolase activity"/>
    <property type="evidence" value="ECO:0007669"/>
    <property type="project" value="UniProtKB-UniRule"/>
</dbReference>
<dbReference type="eggNOG" id="COG0622">
    <property type="taxonomic scope" value="Bacteria"/>
</dbReference>
<protein>
    <recommendedName>
        <fullName evidence="2">Phosphoesterase</fullName>
        <ecNumber evidence="2">3.1.4.-</ecNumber>
    </recommendedName>
</protein>
<dbReference type="Gene3D" id="3.60.21.10">
    <property type="match status" value="1"/>
</dbReference>
<name>B4DCQ7_9BACT</name>
<keyword evidence="2" id="KW-0479">Metal-binding</keyword>
<dbReference type="InterPro" id="IPR000979">
    <property type="entry name" value="Phosphodiesterase_MJ0936/Vps29"/>
</dbReference>